<comment type="caution">
    <text evidence="7">The sequence shown here is derived from an EMBL/GenBank/DDBJ whole genome shotgun (WGS) entry which is preliminary data.</text>
</comment>
<evidence type="ECO:0000313" key="8">
    <source>
        <dbReference type="Proteomes" id="UP000283269"/>
    </source>
</evidence>
<dbReference type="GO" id="GO:0008270">
    <property type="term" value="F:zinc ion binding"/>
    <property type="evidence" value="ECO:0007669"/>
    <property type="project" value="UniProtKB-KW"/>
</dbReference>
<evidence type="ECO:0000256" key="5">
    <source>
        <dbReference type="SAM" id="MobiDB-lite"/>
    </source>
</evidence>
<dbReference type="SUPFAM" id="SSF144232">
    <property type="entry name" value="HIT/MYND zinc finger-like"/>
    <property type="match status" value="1"/>
</dbReference>
<dbReference type="Proteomes" id="UP000283269">
    <property type="component" value="Unassembled WGS sequence"/>
</dbReference>
<dbReference type="OrthoDB" id="549788at2759"/>
<dbReference type="STRING" id="93625.A0A409XTP9"/>
<dbReference type="PROSITE" id="PS50865">
    <property type="entry name" value="ZF_MYND_2"/>
    <property type="match status" value="1"/>
</dbReference>
<gene>
    <name evidence="7" type="ORF">CVT25_003820</name>
</gene>
<organism evidence="7 8">
    <name type="scientific">Psilocybe cyanescens</name>
    <dbReference type="NCBI Taxonomy" id="93625"/>
    <lineage>
        <taxon>Eukaryota</taxon>
        <taxon>Fungi</taxon>
        <taxon>Dikarya</taxon>
        <taxon>Basidiomycota</taxon>
        <taxon>Agaricomycotina</taxon>
        <taxon>Agaricomycetes</taxon>
        <taxon>Agaricomycetidae</taxon>
        <taxon>Agaricales</taxon>
        <taxon>Agaricineae</taxon>
        <taxon>Strophariaceae</taxon>
        <taxon>Psilocybe</taxon>
    </lineage>
</organism>
<evidence type="ECO:0000259" key="6">
    <source>
        <dbReference type="PROSITE" id="PS50865"/>
    </source>
</evidence>
<reference evidence="7 8" key="1">
    <citation type="journal article" date="2018" name="Evol. Lett.">
        <title>Horizontal gene cluster transfer increased hallucinogenic mushroom diversity.</title>
        <authorList>
            <person name="Reynolds H.T."/>
            <person name="Vijayakumar V."/>
            <person name="Gluck-Thaler E."/>
            <person name="Korotkin H.B."/>
            <person name="Matheny P.B."/>
            <person name="Slot J.C."/>
        </authorList>
    </citation>
    <scope>NUCLEOTIDE SEQUENCE [LARGE SCALE GENOMIC DNA]</scope>
    <source>
        <strain evidence="7 8">2631</strain>
    </source>
</reference>
<keyword evidence="2 4" id="KW-0863">Zinc-finger</keyword>
<dbReference type="AlphaFoldDB" id="A0A409XTP9"/>
<dbReference type="Pfam" id="PF01753">
    <property type="entry name" value="zf-MYND"/>
    <property type="match status" value="1"/>
</dbReference>
<keyword evidence="1" id="KW-0479">Metal-binding</keyword>
<evidence type="ECO:0000313" key="7">
    <source>
        <dbReference type="EMBL" id="PPQ94183.1"/>
    </source>
</evidence>
<proteinExistence type="predicted"/>
<keyword evidence="8" id="KW-1185">Reference proteome</keyword>
<dbReference type="EMBL" id="NHYD01000436">
    <property type="protein sequence ID" value="PPQ94183.1"/>
    <property type="molecule type" value="Genomic_DNA"/>
</dbReference>
<dbReference type="InterPro" id="IPR002893">
    <property type="entry name" value="Znf_MYND"/>
</dbReference>
<evidence type="ECO:0000256" key="4">
    <source>
        <dbReference type="PROSITE-ProRule" id="PRU00134"/>
    </source>
</evidence>
<name>A0A409XTP9_PSICY</name>
<protein>
    <recommendedName>
        <fullName evidence="6">MYND-type domain-containing protein</fullName>
    </recommendedName>
</protein>
<dbReference type="Gene3D" id="6.10.140.2220">
    <property type="match status" value="1"/>
</dbReference>
<keyword evidence="3" id="KW-0862">Zinc</keyword>
<feature type="domain" description="MYND-type" evidence="6">
    <location>
        <begin position="14"/>
        <end position="69"/>
    </location>
</feature>
<evidence type="ECO:0000256" key="3">
    <source>
        <dbReference type="ARBA" id="ARBA00022833"/>
    </source>
</evidence>
<evidence type="ECO:0000256" key="1">
    <source>
        <dbReference type="ARBA" id="ARBA00022723"/>
    </source>
</evidence>
<accession>A0A409XTP9</accession>
<feature type="region of interest" description="Disordered" evidence="5">
    <location>
        <begin position="261"/>
        <end position="288"/>
    </location>
</feature>
<evidence type="ECO:0000256" key="2">
    <source>
        <dbReference type="ARBA" id="ARBA00022771"/>
    </source>
</evidence>
<dbReference type="InParanoid" id="A0A409XTP9"/>
<sequence length="303" mass="33923">MSSLSLTERRCEQCENCLSHVESVYCGQAVKNCNNRHVPILLTCARCKEVRYCSRQCQRAQWVEHKGPCESNRRIHLALSILGPQVERTFKAFAKFCKAISGFLEVPAISALNLRWGKGRVNTHVFLVKIRAKETIFKKTNKNTRGCITFKIVSAECKTMKEMHELLDWRSGPFCSPAMTEQTMAHRPGLLRLFVMDTSGILPPPLDGYTLPTDISNWPANYHRKYDPNWLDNLLKSIGQPKNGPLAGEGFESSLFTVSCQDSEPQVPPARPSSPIEDAEPSSEPESTTALEAIALENAIESI</sequence>